<organism evidence="5 6">
    <name type="scientific">Acerihabitans arboris</name>
    <dbReference type="NCBI Taxonomy" id="2691583"/>
    <lineage>
        <taxon>Bacteria</taxon>
        <taxon>Pseudomonadati</taxon>
        <taxon>Pseudomonadota</taxon>
        <taxon>Gammaproteobacteria</taxon>
        <taxon>Enterobacterales</taxon>
        <taxon>Pectobacteriaceae</taxon>
        <taxon>Acerihabitans</taxon>
    </lineage>
</organism>
<evidence type="ECO:0000256" key="1">
    <source>
        <dbReference type="ARBA" id="ARBA00023015"/>
    </source>
</evidence>
<proteinExistence type="predicted"/>
<dbReference type="PANTHER" id="PTHR43132:SF2">
    <property type="entry name" value="ARSENICAL RESISTANCE OPERON REPRESSOR ARSR-RELATED"/>
    <property type="match status" value="1"/>
</dbReference>
<dbReference type="GO" id="GO:0003677">
    <property type="term" value="F:DNA binding"/>
    <property type="evidence" value="ECO:0007669"/>
    <property type="project" value="UniProtKB-KW"/>
</dbReference>
<dbReference type="PRINTS" id="PR00778">
    <property type="entry name" value="HTHARSR"/>
</dbReference>
<keyword evidence="1" id="KW-0805">Transcription regulation</keyword>
<keyword evidence="2" id="KW-0238">DNA-binding</keyword>
<dbReference type="InterPro" id="IPR036390">
    <property type="entry name" value="WH_DNA-bd_sf"/>
</dbReference>
<dbReference type="GO" id="GO:0003700">
    <property type="term" value="F:DNA-binding transcription factor activity"/>
    <property type="evidence" value="ECO:0007669"/>
    <property type="project" value="InterPro"/>
</dbReference>
<name>A0A845SXR6_9GAMM</name>
<dbReference type="AlphaFoldDB" id="A0A845SXR6"/>
<dbReference type="InterPro" id="IPR011991">
    <property type="entry name" value="ArsR-like_HTH"/>
</dbReference>
<accession>A0A845SXR6</accession>
<dbReference type="PANTHER" id="PTHR43132">
    <property type="entry name" value="ARSENICAL RESISTANCE OPERON REPRESSOR ARSR-RELATED"/>
    <property type="match status" value="1"/>
</dbReference>
<dbReference type="InterPro" id="IPR001845">
    <property type="entry name" value="HTH_ArsR_DNA-bd_dom"/>
</dbReference>
<evidence type="ECO:0000313" key="5">
    <source>
        <dbReference type="EMBL" id="NDL65665.1"/>
    </source>
</evidence>
<dbReference type="NCBIfam" id="NF033788">
    <property type="entry name" value="HTH_metalloreg"/>
    <property type="match status" value="1"/>
</dbReference>
<keyword evidence="6" id="KW-1185">Reference proteome</keyword>
<dbReference type="InterPro" id="IPR036388">
    <property type="entry name" value="WH-like_DNA-bd_sf"/>
</dbReference>
<evidence type="ECO:0000313" key="6">
    <source>
        <dbReference type="Proteomes" id="UP000461443"/>
    </source>
</evidence>
<dbReference type="InterPro" id="IPR051011">
    <property type="entry name" value="Metal_resp_trans_reg"/>
</dbReference>
<feature type="domain" description="HTH arsR-type" evidence="4">
    <location>
        <begin position="2"/>
        <end position="96"/>
    </location>
</feature>
<dbReference type="Gene3D" id="1.10.10.10">
    <property type="entry name" value="Winged helix-like DNA-binding domain superfamily/Winged helix DNA-binding domain"/>
    <property type="match status" value="1"/>
</dbReference>
<keyword evidence="3" id="KW-0804">Transcription</keyword>
<dbReference type="Proteomes" id="UP000461443">
    <property type="component" value="Unassembled WGS sequence"/>
</dbReference>
<evidence type="ECO:0000256" key="2">
    <source>
        <dbReference type="ARBA" id="ARBA00023125"/>
    </source>
</evidence>
<sequence length="115" mass="12463">MPTTDILDVKVKLLRGFADRTRLGILNALQEKEMTVGELVARIGGGQSNISQHLACLRGCGVINKRQEGKYCYYALAGDRIGELLAMVDSIMVDIRQDVACCGLNDRLLPPAGGE</sequence>
<dbReference type="SUPFAM" id="SSF46785">
    <property type="entry name" value="Winged helix' DNA-binding domain"/>
    <property type="match status" value="1"/>
</dbReference>
<comment type="caution">
    <text evidence="5">The sequence shown here is derived from an EMBL/GenBank/DDBJ whole genome shotgun (WGS) entry which is preliminary data.</text>
</comment>
<dbReference type="Pfam" id="PF01022">
    <property type="entry name" value="HTH_5"/>
    <property type="match status" value="1"/>
</dbReference>
<gene>
    <name evidence="5" type="ORF">GRH90_23295</name>
</gene>
<reference evidence="5 6" key="1">
    <citation type="submission" date="2019-12" db="EMBL/GenBank/DDBJ databases">
        <authorList>
            <person name="Lee S.D."/>
        </authorList>
    </citation>
    <scope>NUCLEOTIDE SEQUENCE [LARGE SCALE GENOMIC DNA]</scope>
    <source>
        <strain evidence="5 6">SAP-6</strain>
    </source>
</reference>
<evidence type="ECO:0000256" key="3">
    <source>
        <dbReference type="ARBA" id="ARBA00023163"/>
    </source>
</evidence>
<reference evidence="5 6" key="2">
    <citation type="submission" date="2020-02" db="EMBL/GenBank/DDBJ databases">
        <title>The new genus of Enterobacteriales.</title>
        <authorList>
            <person name="Kim I.S."/>
        </authorList>
    </citation>
    <scope>NUCLEOTIDE SEQUENCE [LARGE SCALE GENOMIC DNA]</scope>
    <source>
        <strain evidence="5 6">SAP-6</strain>
    </source>
</reference>
<dbReference type="SMART" id="SM00418">
    <property type="entry name" value="HTH_ARSR"/>
    <property type="match status" value="1"/>
</dbReference>
<dbReference type="EMBL" id="WUBS01000020">
    <property type="protein sequence ID" value="NDL65665.1"/>
    <property type="molecule type" value="Genomic_DNA"/>
</dbReference>
<evidence type="ECO:0000259" key="4">
    <source>
        <dbReference type="PROSITE" id="PS50987"/>
    </source>
</evidence>
<protein>
    <submittedName>
        <fullName evidence="5">Metalloregulator ArsR/SmtB family transcription factor</fullName>
    </submittedName>
</protein>
<dbReference type="CDD" id="cd00090">
    <property type="entry name" value="HTH_ARSR"/>
    <property type="match status" value="1"/>
</dbReference>
<dbReference type="PROSITE" id="PS50987">
    <property type="entry name" value="HTH_ARSR_2"/>
    <property type="match status" value="1"/>
</dbReference>
<dbReference type="RefSeq" id="WP_162368371.1">
    <property type="nucleotide sequence ID" value="NZ_WUBS01000020.1"/>
</dbReference>